<dbReference type="AlphaFoldDB" id="A0A9N9QBS4"/>
<name>A0A9N9QBS4_9HELO</name>
<proteinExistence type="predicted"/>
<evidence type="ECO:0000313" key="3">
    <source>
        <dbReference type="EMBL" id="CAG8981767.1"/>
    </source>
</evidence>
<evidence type="ECO:0000256" key="2">
    <source>
        <dbReference type="SAM" id="MobiDB-lite"/>
    </source>
</evidence>
<feature type="coiled-coil region" evidence="1">
    <location>
        <begin position="143"/>
        <end position="184"/>
    </location>
</feature>
<feature type="region of interest" description="Disordered" evidence="2">
    <location>
        <begin position="213"/>
        <end position="252"/>
    </location>
</feature>
<keyword evidence="1" id="KW-0175">Coiled coil</keyword>
<sequence>MDNEAILSRWRELDAVRAKKRRENSKSVALSDIGVSAPTPEETLISTDFSAYSSTSVRITRASPPNYKKAEPVTRPLTMASDKSSNANGIKKGFMGGQSWDSEATSPVINDIFKLIDDIQEQRPQKDPPYVTESQAYAIEMELKNSRMAYAQSAKRIQELEEQLRISKRQIQAQQRIIRDLAQEGDANKTRIKGLEQLIRNSSITPTVQSPAIDANAVPTNEEKMPTPPHTVKKKVSSLFRREGGNCQSTRR</sequence>
<reference evidence="3" key="1">
    <citation type="submission" date="2021-07" db="EMBL/GenBank/DDBJ databases">
        <authorList>
            <person name="Durling M."/>
        </authorList>
    </citation>
    <scope>NUCLEOTIDE SEQUENCE</scope>
</reference>
<gene>
    <name evidence="3" type="ORF">HYALB_00004709</name>
</gene>
<evidence type="ECO:0000256" key="1">
    <source>
        <dbReference type="SAM" id="Coils"/>
    </source>
</evidence>
<keyword evidence="4" id="KW-1185">Reference proteome</keyword>
<evidence type="ECO:0000313" key="4">
    <source>
        <dbReference type="Proteomes" id="UP000701801"/>
    </source>
</evidence>
<organism evidence="3 4">
    <name type="scientific">Hymenoscyphus albidus</name>
    <dbReference type="NCBI Taxonomy" id="595503"/>
    <lineage>
        <taxon>Eukaryota</taxon>
        <taxon>Fungi</taxon>
        <taxon>Dikarya</taxon>
        <taxon>Ascomycota</taxon>
        <taxon>Pezizomycotina</taxon>
        <taxon>Leotiomycetes</taxon>
        <taxon>Helotiales</taxon>
        <taxon>Helotiaceae</taxon>
        <taxon>Hymenoscyphus</taxon>
    </lineage>
</organism>
<comment type="caution">
    <text evidence="3">The sequence shown here is derived from an EMBL/GenBank/DDBJ whole genome shotgun (WGS) entry which is preliminary data.</text>
</comment>
<protein>
    <submittedName>
        <fullName evidence="3">Uncharacterized protein</fullName>
    </submittedName>
</protein>
<dbReference type="Proteomes" id="UP000701801">
    <property type="component" value="Unassembled WGS sequence"/>
</dbReference>
<dbReference type="EMBL" id="CAJVRM010000518">
    <property type="protein sequence ID" value="CAG8981767.1"/>
    <property type="molecule type" value="Genomic_DNA"/>
</dbReference>
<dbReference type="OrthoDB" id="10350786at2759"/>
<accession>A0A9N9QBS4</accession>